<name>A0A9W8JNB5_9AGAR</name>
<proteinExistence type="predicted"/>
<accession>A0A9W8JNB5</accession>
<evidence type="ECO:0000256" key="1">
    <source>
        <dbReference type="SAM" id="Coils"/>
    </source>
</evidence>
<dbReference type="EMBL" id="JANKHO010004019">
    <property type="protein sequence ID" value="KAJ3479385.1"/>
    <property type="molecule type" value="Genomic_DNA"/>
</dbReference>
<evidence type="ECO:0000313" key="4">
    <source>
        <dbReference type="Proteomes" id="UP001148786"/>
    </source>
</evidence>
<dbReference type="Proteomes" id="UP001148786">
    <property type="component" value="Unassembled WGS sequence"/>
</dbReference>
<sequence length="267" mass="29776">MKIFSSSSGVRAWVARPCYEERNLIYLPNQAAGIDVRPISSLLAIAALEYSEYLDVMVDPDFLSSPPSAPPENGVFDAWSPTEPTVPATESHARPLETAPTSAPAHSRNSYTSVPSPLRNEHTPSSPKETTPAAKPVRRSSVKRVVRFAEDDSDDGDDGVPLHIVRMKKMREQKAKFLRQEQLKRAKEEEEERRRKEQEALEVERKRVAVEKEKREKEKALYADAVTAARMRAETTRAGGAARLEKVLREVAARLPSCTCIAAERGL</sequence>
<organism evidence="3 4">
    <name type="scientific">Agrocybe chaxingu</name>
    <dbReference type="NCBI Taxonomy" id="84603"/>
    <lineage>
        <taxon>Eukaryota</taxon>
        <taxon>Fungi</taxon>
        <taxon>Dikarya</taxon>
        <taxon>Basidiomycota</taxon>
        <taxon>Agaricomycotina</taxon>
        <taxon>Agaricomycetes</taxon>
        <taxon>Agaricomycetidae</taxon>
        <taxon>Agaricales</taxon>
        <taxon>Agaricineae</taxon>
        <taxon>Strophariaceae</taxon>
        <taxon>Agrocybe</taxon>
    </lineage>
</organism>
<protein>
    <submittedName>
        <fullName evidence="3">Uncharacterized protein</fullName>
    </submittedName>
</protein>
<keyword evidence="4" id="KW-1185">Reference proteome</keyword>
<evidence type="ECO:0000256" key="2">
    <source>
        <dbReference type="SAM" id="MobiDB-lite"/>
    </source>
</evidence>
<comment type="caution">
    <text evidence="3">The sequence shown here is derived from an EMBL/GenBank/DDBJ whole genome shotgun (WGS) entry which is preliminary data.</text>
</comment>
<feature type="coiled-coil region" evidence="1">
    <location>
        <begin position="170"/>
        <end position="220"/>
    </location>
</feature>
<reference evidence="3" key="1">
    <citation type="submission" date="2022-07" db="EMBL/GenBank/DDBJ databases">
        <title>Genome Sequence of Agrocybe chaxingu.</title>
        <authorList>
            <person name="Buettner E."/>
        </authorList>
    </citation>
    <scope>NUCLEOTIDE SEQUENCE</scope>
    <source>
        <strain evidence="3">MP-N11</strain>
    </source>
</reference>
<keyword evidence="1" id="KW-0175">Coiled coil</keyword>
<dbReference type="AlphaFoldDB" id="A0A9W8JNB5"/>
<dbReference type="OrthoDB" id="3268641at2759"/>
<evidence type="ECO:0000313" key="3">
    <source>
        <dbReference type="EMBL" id="KAJ3479385.1"/>
    </source>
</evidence>
<feature type="region of interest" description="Disordered" evidence="2">
    <location>
        <begin position="65"/>
        <end position="144"/>
    </location>
</feature>
<gene>
    <name evidence="3" type="ORF">NLJ89_g12330</name>
</gene>